<dbReference type="Pfam" id="PF01219">
    <property type="entry name" value="DAGK_prokar"/>
    <property type="match status" value="1"/>
</dbReference>
<dbReference type="EMBL" id="PFOB01000019">
    <property type="protein sequence ID" value="PIZ63529.1"/>
    <property type="molecule type" value="Genomic_DNA"/>
</dbReference>
<feature type="binding site" evidence="16">
    <location>
        <position position="64"/>
    </location>
    <ligand>
        <name>substrate</name>
    </ligand>
</feature>
<dbReference type="PANTHER" id="PTHR34299:SF1">
    <property type="entry name" value="DIACYLGLYCEROL KINASE"/>
    <property type="match status" value="1"/>
</dbReference>
<dbReference type="Gene3D" id="1.10.287.3610">
    <property type="match status" value="1"/>
</dbReference>
<reference evidence="21" key="1">
    <citation type="submission" date="2017-09" db="EMBL/GenBank/DDBJ databases">
        <title>Depth-based differentiation of microbial function through sediment-hosted aquifers and enrichment of novel symbionts in the deep terrestrial subsurface.</title>
        <authorList>
            <person name="Probst A.J."/>
            <person name="Ladd B."/>
            <person name="Jarett J.K."/>
            <person name="Geller-Mcgrath D.E."/>
            <person name="Sieber C.M.K."/>
            <person name="Emerson J.B."/>
            <person name="Anantharaman K."/>
            <person name="Thomas B.C."/>
            <person name="Malmstrom R."/>
            <person name="Stieglmeier M."/>
            <person name="Klingl A."/>
            <person name="Woyke T."/>
            <person name="Ryan C.M."/>
            <person name="Banfield J.F."/>
        </authorList>
    </citation>
    <scope>NUCLEOTIDE SEQUENCE [LARGE SCALE GENOMIC DNA]</scope>
</reference>
<evidence type="ECO:0000256" key="15">
    <source>
        <dbReference type="PIRSR" id="PIRSR600829-1"/>
    </source>
</evidence>
<keyword evidence="12 19" id="KW-0472">Membrane</keyword>
<evidence type="ECO:0000256" key="11">
    <source>
        <dbReference type="ARBA" id="ARBA00023098"/>
    </source>
</evidence>
<evidence type="ECO:0000256" key="9">
    <source>
        <dbReference type="ARBA" id="ARBA00022840"/>
    </source>
</evidence>
<evidence type="ECO:0000256" key="2">
    <source>
        <dbReference type="ARBA" id="ARBA00005967"/>
    </source>
</evidence>
<feature type="transmembrane region" description="Helical" evidence="19">
    <location>
        <begin position="50"/>
        <end position="70"/>
    </location>
</feature>
<name>A0A2M7U0C8_9BACT</name>
<organism evidence="20 21">
    <name type="scientific">Candidatus Roizmanbacteria bacterium CG_4_10_14_0_2_um_filter_39_13</name>
    <dbReference type="NCBI Taxonomy" id="1974825"/>
    <lineage>
        <taxon>Bacteria</taxon>
        <taxon>Candidatus Roizmaniibacteriota</taxon>
    </lineage>
</organism>
<protein>
    <recommendedName>
        <fullName evidence="22">Diacylglycerol kinase</fullName>
    </recommendedName>
</protein>
<keyword evidence="18" id="KW-0460">Magnesium</keyword>
<feature type="transmembrane region" description="Helical" evidence="19">
    <location>
        <begin position="91"/>
        <end position="112"/>
    </location>
</feature>
<feature type="binding site" evidence="18">
    <location>
        <position position="71"/>
    </location>
    <ligand>
        <name>a divalent metal cation</name>
        <dbReference type="ChEBI" id="CHEBI:60240"/>
    </ligand>
</feature>
<dbReference type="PANTHER" id="PTHR34299">
    <property type="entry name" value="DIACYLGLYCEROL KINASE"/>
    <property type="match status" value="1"/>
</dbReference>
<comment type="subcellular location">
    <subcellularLocation>
        <location evidence="1">Cell membrane</location>
        <topology evidence="1">Multi-pass membrane protein</topology>
    </subcellularLocation>
</comment>
<evidence type="ECO:0000256" key="16">
    <source>
        <dbReference type="PIRSR" id="PIRSR600829-2"/>
    </source>
</evidence>
<dbReference type="GO" id="GO:0005886">
    <property type="term" value="C:plasma membrane"/>
    <property type="evidence" value="ECO:0007669"/>
    <property type="project" value="UniProtKB-SubCell"/>
</dbReference>
<comment type="caution">
    <text evidence="20">The sequence shown here is derived from an EMBL/GenBank/DDBJ whole genome shotgun (WGS) entry which is preliminary data.</text>
</comment>
<keyword evidence="5" id="KW-0808">Transferase</keyword>
<evidence type="ECO:0000256" key="13">
    <source>
        <dbReference type="ARBA" id="ARBA00023209"/>
    </source>
</evidence>
<evidence type="ECO:0000256" key="18">
    <source>
        <dbReference type="PIRSR" id="PIRSR600829-4"/>
    </source>
</evidence>
<evidence type="ECO:0000256" key="3">
    <source>
        <dbReference type="ARBA" id="ARBA00022475"/>
    </source>
</evidence>
<evidence type="ECO:0000256" key="14">
    <source>
        <dbReference type="ARBA" id="ARBA00023264"/>
    </source>
</evidence>
<dbReference type="GO" id="GO:0016301">
    <property type="term" value="F:kinase activity"/>
    <property type="evidence" value="ECO:0007669"/>
    <property type="project" value="UniProtKB-KW"/>
</dbReference>
<keyword evidence="13" id="KW-0594">Phospholipid biosynthesis</keyword>
<evidence type="ECO:0000256" key="8">
    <source>
        <dbReference type="ARBA" id="ARBA00022777"/>
    </source>
</evidence>
<dbReference type="GO" id="GO:0008654">
    <property type="term" value="P:phospholipid biosynthetic process"/>
    <property type="evidence" value="ECO:0007669"/>
    <property type="project" value="UniProtKB-KW"/>
</dbReference>
<accession>A0A2M7U0C8</accession>
<keyword evidence="4" id="KW-0444">Lipid biosynthesis</keyword>
<evidence type="ECO:0000256" key="1">
    <source>
        <dbReference type="ARBA" id="ARBA00004651"/>
    </source>
</evidence>
<keyword evidence="10 19" id="KW-1133">Transmembrane helix</keyword>
<evidence type="ECO:0008006" key="22">
    <source>
        <dbReference type="Google" id="ProtNLM"/>
    </source>
</evidence>
<dbReference type="InterPro" id="IPR033717">
    <property type="entry name" value="UDPK"/>
</dbReference>
<dbReference type="AlphaFoldDB" id="A0A2M7U0C8"/>
<gene>
    <name evidence="20" type="ORF">COY16_01725</name>
</gene>
<keyword evidence="6 19" id="KW-0812">Transmembrane</keyword>
<evidence type="ECO:0000256" key="6">
    <source>
        <dbReference type="ARBA" id="ARBA00022692"/>
    </source>
</evidence>
<evidence type="ECO:0000256" key="10">
    <source>
        <dbReference type="ARBA" id="ARBA00022989"/>
    </source>
</evidence>
<feature type="binding site" evidence="17">
    <location>
        <position position="71"/>
    </location>
    <ligand>
        <name>ATP</name>
        <dbReference type="ChEBI" id="CHEBI:30616"/>
    </ligand>
</feature>
<keyword evidence="9 17" id="KW-0067">ATP-binding</keyword>
<keyword evidence="3" id="KW-1003">Cell membrane</keyword>
<feature type="transmembrane region" description="Helical" evidence="19">
    <location>
        <begin position="26"/>
        <end position="44"/>
    </location>
</feature>
<evidence type="ECO:0000256" key="5">
    <source>
        <dbReference type="ARBA" id="ARBA00022679"/>
    </source>
</evidence>
<keyword evidence="14" id="KW-1208">Phospholipid metabolism</keyword>
<evidence type="ECO:0000256" key="17">
    <source>
        <dbReference type="PIRSR" id="PIRSR600829-3"/>
    </source>
</evidence>
<keyword evidence="18" id="KW-0479">Metal-binding</keyword>
<dbReference type="InterPro" id="IPR036945">
    <property type="entry name" value="DAGK_sf"/>
</dbReference>
<proteinExistence type="inferred from homology"/>
<dbReference type="GO" id="GO:0005524">
    <property type="term" value="F:ATP binding"/>
    <property type="evidence" value="ECO:0007669"/>
    <property type="project" value="UniProtKB-KW"/>
</dbReference>
<dbReference type="Proteomes" id="UP000228503">
    <property type="component" value="Unassembled WGS sequence"/>
</dbReference>
<sequence>MIKRHANAIGHAVDGMLWAFRTQPNYKTHFSLILISIVVAWFLEISYAEWMAILITALMGIIIETVNTAIEKMGDAIDTNFNENIKISKDVSASAMLLYSIGALAVASIIFVPKLMDLFF</sequence>
<dbReference type="CDD" id="cd14265">
    <property type="entry name" value="UDPK_IM_like"/>
    <property type="match status" value="1"/>
</dbReference>
<evidence type="ECO:0000256" key="19">
    <source>
        <dbReference type="SAM" id="Phobius"/>
    </source>
</evidence>
<dbReference type="GO" id="GO:0046872">
    <property type="term" value="F:metal ion binding"/>
    <property type="evidence" value="ECO:0007669"/>
    <property type="project" value="UniProtKB-KW"/>
</dbReference>
<comment type="cofactor">
    <cofactor evidence="18">
        <name>Mg(2+)</name>
        <dbReference type="ChEBI" id="CHEBI:18420"/>
    </cofactor>
    <text evidence="18">Mn(2+), Zn(2+), Cd(2+) and Co(2+) support activity to lesser extents.</text>
</comment>
<evidence type="ECO:0000256" key="12">
    <source>
        <dbReference type="ARBA" id="ARBA00023136"/>
    </source>
</evidence>
<feature type="binding site" evidence="17">
    <location>
        <position position="4"/>
    </location>
    <ligand>
        <name>ATP</name>
        <dbReference type="ChEBI" id="CHEBI:30616"/>
    </ligand>
</feature>
<evidence type="ECO:0000256" key="7">
    <source>
        <dbReference type="ARBA" id="ARBA00022741"/>
    </source>
</evidence>
<dbReference type="InterPro" id="IPR000829">
    <property type="entry name" value="DAGK"/>
</dbReference>
<evidence type="ECO:0000313" key="20">
    <source>
        <dbReference type="EMBL" id="PIZ63529.1"/>
    </source>
</evidence>
<evidence type="ECO:0000313" key="21">
    <source>
        <dbReference type="Proteomes" id="UP000228503"/>
    </source>
</evidence>
<comment type="similarity">
    <text evidence="2">Belongs to the bacterial diacylglycerol kinase family.</text>
</comment>
<keyword evidence="11" id="KW-0443">Lipid metabolism</keyword>
<evidence type="ECO:0000256" key="4">
    <source>
        <dbReference type="ARBA" id="ARBA00022516"/>
    </source>
</evidence>
<feature type="binding site" evidence="17">
    <location>
        <begin position="89"/>
        <end position="90"/>
    </location>
    <ligand>
        <name>ATP</name>
        <dbReference type="ChEBI" id="CHEBI:30616"/>
    </ligand>
</feature>
<feature type="binding site" evidence="16">
    <location>
        <position position="4"/>
    </location>
    <ligand>
        <name>substrate</name>
    </ligand>
</feature>
<keyword evidence="7 17" id="KW-0547">Nucleotide-binding</keyword>
<feature type="active site" description="Proton acceptor" evidence="15">
    <location>
        <position position="64"/>
    </location>
</feature>
<keyword evidence="8" id="KW-0418">Kinase</keyword>